<dbReference type="Proteomes" id="UP000027222">
    <property type="component" value="Unassembled WGS sequence"/>
</dbReference>
<dbReference type="InterPro" id="IPR023393">
    <property type="entry name" value="START-like_dom_sf"/>
</dbReference>
<evidence type="ECO:0000259" key="2">
    <source>
        <dbReference type="PROSITE" id="PS50848"/>
    </source>
</evidence>
<dbReference type="GO" id="GO:0008289">
    <property type="term" value="F:lipid binding"/>
    <property type="evidence" value="ECO:0007669"/>
    <property type="project" value="InterPro"/>
</dbReference>
<dbReference type="Pfam" id="PF01852">
    <property type="entry name" value="START"/>
    <property type="match status" value="1"/>
</dbReference>
<keyword evidence="4" id="KW-1185">Reference proteome</keyword>
<feature type="compositionally biased region" description="Polar residues" evidence="1">
    <location>
        <begin position="738"/>
        <end position="748"/>
    </location>
</feature>
<feature type="region of interest" description="Disordered" evidence="1">
    <location>
        <begin position="1242"/>
        <end position="1403"/>
    </location>
</feature>
<dbReference type="InterPro" id="IPR002913">
    <property type="entry name" value="START_lipid-bd_dom"/>
</dbReference>
<dbReference type="OrthoDB" id="196858at2759"/>
<sequence>MVVSSPRDSVTISRAFYDTTTLIDITTSLPRSPDEPAYLRPSPPFIRSHVQLFAWCIQHIQPQPPSPSDKKSGSGGRLRLTCLWQHDLKALWGFGTSTAALTQQLSTMTLSLLKTVMKRGGRVPKLTGYGNGVSIERVRYQIDREALTLDYAIIPDDEEHSIHHELGLQGMDEVHALREHRRLTRSIECVLPLLEGWDVQVTMKGSSEEVEEIPWSAHAMRSRSNPSAFSPPDQVLLRITHGALMDDDAVLKVKVVIEVSGGTSGLRLNGLATKIHELEERDPSSYSIPQRMLQDVASAVDLSIQTSSSLGTVSSNASSSNGLPLIRRHPERTPAAEKSILSKVRRNYIYFSSLLQEPEAKWKRTTEARGVSITQLDSIDPTLVVYRAEATFVGVGLWDLYGAVVSPGARVHWDKQHEDGVLLEDVNELTELWQFKTKPAWPAFGRDSVVLKTVYKSPTTIHVFSFTADDPHLFPHIPAAEPNVIRTQIDLQGWAIEALSPTTTLLTLLEQSDPKGWTNKTSIPTQMINTLAGIGEFAIRCGGPPVVTRLAGSKANEIRYDHERGLFKVEYEPSASRRSTSTTSPANGSTGGHDEGGFPAIECEIRCDIDTWGASLDIVVDPPPQTITCLRRHRLSAEGGGLWLTLTHDSIFVDDERLLALVRRAPGKEKGLVMVNGAKVQVDVEELPEHEIKTLTRQKRVKPPRIPLDQPPVMGVIRRRKAEWSGAEGEEASATEGQTNGTSTSSWGSAPKISSPLSRFFTFAVDQATTTTQQAVAAISPANAASGTSALDPAKPPMQYALEALAWTQEFNSKQPTQEGWTLVGDKGMVVQRKLIPEISPFIPVHQGFKVIEGVSAEELASVITEHDCRKTWDERFDSARVLESYGGQARTAFMVGKGGFPFRDRGFYLAGLVAREQLPGSTSSHSSSASSSRRSVAEHSPTARNAIFCVSASFSPDSASAKAFSLAKYNPYSLPIGRVYIDAWILETLDPYTKENYAIPSARCTRLVAVDYAGSIPAAFNSMINATLARGVLAVEAYMKSSVKAAVPVTRLPAPGLVVSEKLDEKPSVIGSSGAGVGEDGEGLASGSALVVPGVSGATCWKLRKRDESRVLLETKFDVEKKVYRSSVLVVLPARFGGGSRVRREASSMTITGPSIASADNTTPTTGEKAANTATQTTPRPSGLVLGSTNSHSRERDRQRQTSDASLPDTSSLHSASSDSTLMELGWGTYGAAHARAHSANANTGSLSHSHGQSHNRYATEMPGHGSASMPSPVMTPLPMPGSMVMTPAPGGLPGTAAFPSLDARSSRTIDGLPRSPSRTRPSSSSISVSPSNSSGLPSQRQHQQQHPTPPVSPTRIRQRAASSGSGTLSHSHPEGSPSLHTLYPPMIRGRTTSSGFTARRREDKERDFVVLEVVVDSRMFCVDKEKGKGKMKGYRVDVRARRREGVEVRLGGEGDGKGRGVVALGRLGVDTSNATTANAKPQDQDLDIPFVTTIYTLPSSPLHSSSLAECGPGESRPVRHLVRVEVPSARYFRVAGRGEEGEGWEDPLRVEVVDKARVDKEKEKEKRGKEGEEVEVEERPEWLVALEEAGVVVDLVVSPLSPPSTSTSTATTGSASSSNLPLSTPVKTKEPGKGKDKEKDKVVVHVNGAATRVLGEKESLSALGREELVDGLGGVGVLVR</sequence>
<dbReference type="InterPro" id="IPR051213">
    <property type="entry name" value="START_lipid_transfer"/>
</dbReference>
<feature type="compositionally biased region" description="Basic and acidic residues" evidence="1">
    <location>
        <begin position="1193"/>
        <end position="1202"/>
    </location>
</feature>
<dbReference type="EMBL" id="KL142371">
    <property type="protein sequence ID" value="KDR80862.1"/>
    <property type="molecule type" value="Genomic_DNA"/>
</dbReference>
<feature type="region of interest" description="Disordered" evidence="1">
    <location>
        <begin position="721"/>
        <end position="751"/>
    </location>
</feature>
<feature type="region of interest" description="Disordered" evidence="1">
    <location>
        <begin position="571"/>
        <end position="597"/>
    </location>
</feature>
<feature type="region of interest" description="Disordered" evidence="1">
    <location>
        <begin position="1142"/>
        <end position="1219"/>
    </location>
</feature>
<name>A0A067TET2_GALM3</name>
<gene>
    <name evidence="3" type="ORF">GALMADRAFT_1357807</name>
</gene>
<organism evidence="3 4">
    <name type="scientific">Galerina marginata (strain CBS 339.88)</name>
    <dbReference type="NCBI Taxonomy" id="685588"/>
    <lineage>
        <taxon>Eukaryota</taxon>
        <taxon>Fungi</taxon>
        <taxon>Dikarya</taxon>
        <taxon>Basidiomycota</taxon>
        <taxon>Agaricomycotina</taxon>
        <taxon>Agaricomycetes</taxon>
        <taxon>Agaricomycetidae</taxon>
        <taxon>Agaricales</taxon>
        <taxon>Agaricineae</taxon>
        <taxon>Strophariaceae</taxon>
        <taxon>Galerina</taxon>
    </lineage>
</organism>
<feature type="compositionally biased region" description="Low complexity" evidence="1">
    <location>
        <begin position="922"/>
        <end position="939"/>
    </location>
</feature>
<reference evidence="4" key="1">
    <citation type="journal article" date="2014" name="Proc. Natl. Acad. Sci. U.S.A.">
        <title>Extensive sampling of basidiomycete genomes demonstrates inadequacy of the white-rot/brown-rot paradigm for wood decay fungi.</title>
        <authorList>
            <person name="Riley R."/>
            <person name="Salamov A.A."/>
            <person name="Brown D.W."/>
            <person name="Nagy L.G."/>
            <person name="Floudas D."/>
            <person name="Held B.W."/>
            <person name="Levasseur A."/>
            <person name="Lombard V."/>
            <person name="Morin E."/>
            <person name="Otillar R."/>
            <person name="Lindquist E.A."/>
            <person name="Sun H."/>
            <person name="LaButti K.M."/>
            <person name="Schmutz J."/>
            <person name="Jabbour D."/>
            <person name="Luo H."/>
            <person name="Baker S.E."/>
            <person name="Pisabarro A.G."/>
            <person name="Walton J.D."/>
            <person name="Blanchette R.A."/>
            <person name="Henrissat B."/>
            <person name="Martin F."/>
            <person name="Cullen D."/>
            <person name="Hibbett D.S."/>
            <person name="Grigoriev I.V."/>
        </authorList>
    </citation>
    <scope>NUCLEOTIDE SEQUENCE [LARGE SCALE GENOMIC DNA]</scope>
    <source>
        <strain evidence="4">CBS 339.88</strain>
    </source>
</reference>
<feature type="compositionally biased region" description="Basic and acidic residues" evidence="1">
    <location>
        <begin position="1629"/>
        <end position="1644"/>
    </location>
</feature>
<dbReference type="GO" id="GO:0005737">
    <property type="term" value="C:cytoplasm"/>
    <property type="evidence" value="ECO:0007669"/>
    <property type="project" value="UniProtKB-ARBA"/>
</dbReference>
<evidence type="ECO:0000256" key="1">
    <source>
        <dbReference type="SAM" id="MobiDB-lite"/>
    </source>
</evidence>
<accession>A0A067TET2</accession>
<dbReference type="SUPFAM" id="SSF55961">
    <property type="entry name" value="Bet v1-like"/>
    <property type="match status" value="2"/>
</dbReference>
<feature type="compositionally biased region" description="Polar residues" evidence="1">
    <location>
        <begin position="1245"/>
        <end position="1258"/>
    </location>
</feature>
<feature type="domain" description="START" evidence="2">
    <location>
        <begin position="362"/>
        <end position="530"/>
    </location>
</feature>
<dbReference type="PANTHER" id="PTHR19308">
    <property type="entry name" value="PHOSPHATIDYLCHOLINE TRANSFER PROTEIN"/>
    <property type="match status" value="1"/>
</dbReference>
<dbReference type="Gene3D" id="3.30.530.20">
    <property type="match status" value="3"/>
</dbReference>
<feature type="compositionally biased region" description="Polar residues" evidence="1">
    <location>
        <begin position="310"/>
        <end position="322"/>
    </location>
</feature>
<feature type="region of interest" description="Disordered" evidence="1">
    <location>
        <begin position="310"/>
        <end position="329"/>
    </location>
</feature>
<feature type="compositionally biased region" description="Low complexity" evidence="1">
    <location>
        <begin position="1315"/>
        <end position="1348"/>
    </location>
</feature>
<feature type="region of interest" description="Disordered" evidence="1">
    <location>
        <begin position="920"/>
        <end position="939"/>
    </location>
</feature>
<feature type="compositionally biased region" description="Low complexity" evidence="1">
    <location>
        <begin position="573"/>
        <end position="586"/>
    </location>
</feature>
<dbReference type="CDD" id="cd00177">
    <property type="entry name" value="START"/>
    <property type="match status" value="1"/>
</dbReference>
<feature type="compositionally biased region" description="Polar residues" evidence="1">
    <location>
        <begin position="1362"/>
        <end position="1372"/>
    </location>
</feature>
<feature type="compositionally biased region" description="Low complexity" evidence="1">
    <location>
        <begin position="1207"/>
        <end position="1219"/>
    </location>
</feature>
<evidence type="ECO:0000313" key="4">
    <source>
        <dbReference type="Proteomes" id="UP000027222"/>
    </source>
</evidence>
<feature type="compositionally biased region" description="Low complexity" evidence="1">
    <location>
        <begin position="1603"/>
        <end position="1620"/>
    </location>
</feature>
<dbReference type="PANTHER" id="PTHR19308:SF54">
    <property type="entry name" value="START DOMAIN-CONTAINING PROTEIN"/>
    <property type="match status" value="1"/>
</dbReference>
<protein>
    <recommendedName>
        <fullName evidence="2">START domain-containing protein</fullName>
    </recommendedName>
</protein>
<dbReference type="HOGENOM" id="CLU_002853_0_0_1"/>
<dbReference type="STRING" id="685588.A0A067TET2"/>
<evidence type="ECO:0000313" key="3">
    <source>
        <dbReference type="EMBL" id="KDR80862.1"/>
    </source>
</evidence>
<dbReference type="PROSITE" id="PS50848">
    <property type="entry name" value="START"/>
    <property type="match status" value="1"/>
</dbReference>
<feature type="compositionally biased region" description="Polar residues" evidence="1">
    <location>
        <begin position="1148"/>
        <end position="1181"/>
    </location>
</feature>
<feature type="region of interest" description="Disordered" evidence="1">
    <location>
        <begin position="1603"/>
        <end position="1644"/>
    </location>
</feature>
<proteinExistence type="predicted"/>